<evidence type="ECO:0000313" key="2">
    <source>
        <dbReference type="EMBL" id="PYI37709.1"/>
    </source>
</evidence>
<evidence type="ECO:0000313" key="3">
    <source>
        <dbReference type="Proteomes" id="UP000247980"/>
    </source>
</evidence>
<keyword evidence="3" id="KW-1185">Reference proteome</keyword>
<accession>A0A2V5IM59</accession>
<feature type="transmembrane region" description="Helical" evidence="1">
    <location>
        <begin position="162"/>
        <end position="185"/>
    </location>
</feature>
<proteinExistence type="predicted"/>
<feature type="transmembrane region" description="Helical" evidence="1">
    <location>
        <begin position="45"/>
        <end position="65"/>
    </location>
</feature>
<dbReference type="EMBL" id="QJVC01000018">
    <property type="protein sequence ID" value="PYI37709.1"/>
    <property type="molecule type" value="Genomic_DNA"/>
</dbReference>
<comment type="caution">
    <text evidence="2">The sequence shown here is derived from an EMBL/GenBank/DDBJ whole genome shotgun (WGS) entry which is preliminary data.</text>
</comment>
<feature type="transmembrane region" description="Helical" evidence="1">
    <location>
        <begin position="136"/>
        <end position="156"/>
    </location>
</feature>
<dbReference type="Proteomes" id="UP000247980">
    <property type="component" value="Unassembled WGS sequence"/>
</dbReference>
<evidence type="ECO:0000256" key="1">
    <source>
        <dbReference type="SAM" id="Phobius"/>
    </source>
</evidence>
<organism evidence="2 3">
    <name type="scientific">Arthrobacter psychrolactophilus</name>
    <dbReference type="NCBI Taxonomy" id="92442"/>
    <lineage>
        <taxon>Bacteria</taxon>
        <taxon>Bacillati</taxon>
        <taxon>Actinomycetota</taxon>
        <taxon>Actinomycetes</taxon>
        <taxon>Micrococcales</taxon>
        <taxon>Micrococcaceae</taxon>
        <taxon>Arthrobacter</taxon>
    </lineage>
</organism>
<feature type="transmembrane region" description="Helical" evidence="1">
    <location>
        <begin position="21"/>
        <end position="39"/>
    </location>
</feature>
<feature type="transmembrane region" description="Helical" evidence="1">
    <location>
        <begin position="77"/>
        <end position="98"/>
    </location>
</feature>
<reference evidence="2 3" key="1">
    <citation type="submission" date="2018-05" db="EMBL/GenBank/DDBJ databases">
        <title>Genetic diversity of glacier-inhabiting Cryobacterium bacteria in China and description of Cryobacterium mengkeensis sp. nov. and Arthrobacter glacialis sp. nov.</title>
        <authorList>
            <person name="Liu Q."/>
            <person name="Xin Y.-H."/>
        </authorList>
    </citation>
    <scope>NUCLEOTIDE SEQUENCE [LARGE SCALE GENOMIC DNA]</scope>
    <source>
        <strain evidence="2 3">B7</strain>
    </source>
</reference>
<keyword evidence="1" id="KW-0812">Transmembrane</keyword>
<feature type="transmembrane region" description="Helical" evidence="1">
    <location>
        <begin position="104"/>
        <end position="124"/>
    </location>
</feature>
<dbReference type="OrthoDB" id="4954718at2"/>
<keyword evidence="1" id="KW-0472">Membrane</keyword>
<sequence>MPQPINAHSVASNPPKLWKAVLWRALVALAFGLVTVFWAEPGTMGLCVALALYLLALAATEYLTVRTLALPASDNRRVVLLGATALLAMGGVAAAIFASVVYAAWFAAAALAILGVAELYSALYKPAGSVKSALRSDWMISSILGLGTGLLLPFFIQAGPHGLLGVAGGGALMSGALWLLSALTLRHDGSKAKGQ</sequence>
<dbReference type="AlphaFoldDB" id="A0A2V5IM59"/>
<gene>
    <name evidence="2" type="ORF">CVS30_14110</name>
</gene>
<name>A0A2V5IM59_9MICC</name>
<keyword evidence="1" id="KW-1133">Transmembrane helix</keyword>
<protein>
    <submittedName>
        <fullName evidence="2">Uncharacterized protein</fullName>
    </submittedName>
</protein>